<reference evidence="1 2" key="1">
    <citation type="journal article" date="2011" name="Science">
        <title>The ecoresponsive genome of Daphnia pulex.</title>
        <authorList>
            <person name="Colbourne J.K."/>
            <person name="Pfrender M.E."/>
            <person name="Gilbert D."/>
            <person name="Thomas W.K."/>
            <person name="Tucker A."/>
            <person name="Oakley T.H."/>
            <person name="Tokishita S."/>
            <person name="Aerts A."/>
            <person name="Arnold G.J."/>
            <person name="Basu M.K."/>
            <person name="Bauer D.J."/>
            <person name="Caceres C.E."/>
            <person name="Carmel L."/>
            <person name="Casola C."/>
            <person name="Choi J.H."/>
            <person name="Detter J.C."/>
            <person name="Dong Q."/>
            <person name="Dusheyko S."/>
            <person name="Eads B.D."/>
            <person name="Frohlich T."/>
            <person name="Geiler-Samerotte K.A."/>
            <person name="Gerlach D."/>
            <person name="Hatcher P."/>
            <person name="Jogdeo S."/>
            <person name="Krijgsveld J."/>
            <person name="Kriventseva E.V."/>
            <person name="Kultz D."/>
            <person name="Laforsch C."/>
            <person name="Lindquist E."/>
            <person name="Lopez J."/>
            <person name="Manak J.R."/>
            <person name="Muller J."/>
            <person name="Pangilinan J."/>
            <person name="Patwardhan R.P."/>
            <person name="Pitluck S."/>
            <person name="Pritham E.J."/>
            <person name="Rechtsteiner A."/>
            <person name="Rho M."/>
            <person name="Rogozin I.B."/>
            <person name="Sakarya O."/>
            <person name="Salamov A."/>
            <person name="Schaack S."/>
            <person name="Shapiro H."/>
            <person name="Shiga Y."/>
            <person name="Skalitzky C."/>
            <person name="Smith Z."/>
            <person name="Souvorov A."/>
            <person name="Sung W."/>
            <person name="Tang Z."/>
            <person name="Tsuchiya D."/>
            <person name="Tu H."/>
            <person name="Vos H."/>
            <person name="Wang M."/>
            <person name="Wolf Y.I."/>
            <person name="Yamagata H."/>
            <person name="Yamada T."/>
            <person name="Ye Y."/>
            <person name="Shaw J.R."/>
            <person name="Andrews J."/>
            <person name="Crease T.J."/>
            <person name="Tang H."/>
            <person name="Lucas S.M."/>
            <person name="Robertson H.M."/>
            <person name="Bork P."/>
            <person name="Koonin E.V."/>
            <person name="Zdobnov E.M."/>
            <person name="Grigoriev I.V."/>
            <person name="Lynch M."/>
            <person name="Boore J.L."/>
        </authorList>
    </citation>
    <scope>NUCLEOTIDE SEQUENCE [LARGE SCALE GENOMIC DNA]</scope>
</reference>
<dbReference type="InParanoid" id="E9FTD9"/>
<protein>
    <submittedName>
        <fullName evidence="1">Uncharacterized protein</fullName>
    </submittedName>
</protein>
<dbReference type="Proteomes" id="UP000000305">
    <property type="component" value="Unassembled WGS sequence"/>
</dbReference>
<dbReference type="EMBL" id="GL732524">
    <property type="protein sequence ID" value="EFX89348.1"/>
    <property type="molecule type" value="Genomic_DNA"/>
</dbReference>
<organism evidence="1 2">
    <name type="scientific">Daphnia pulex</name>
    <name type="common">Water flea</name>
    <dbReference type="NCBI Taxonomy" id="6669"/>
    <lineage>
        <taxon>Eukaryota</taxon>
        <taxon>Metazoa</taxon>
        <taxon>Ecdysozoa</taxon>
        <taxon>Arthropoda</taxon>
        <taxon>Crustacea</taxon>
        <taxon>Branchiopoda</taxon>
        <taxon>Diplostraca</taxon>
        <taxon>Cladocera</taxon>
        <taxon>Anomopoda</taxon>
        <taxon>Daphniidae</taxon>
        <taxon>Daphnia</taxon>
    </lineage>
</organism>
<proteinExistence type="predicted"/>
<keyword evidence="2" id="KW-1185">Reference proteome</keyword>
<sequence>MWAAADDVNVIDEKAFEISIRVVCRRGVYVARVYWSRSMGVRLESVEFVSKKN</sequence>
<name>E9FTD9_DAPPU</name>
<dbReference type="KEGG" id="dpx:DAPPUDRAFT_233156"/>
<evidence type="ECO:0000313" key="2">
    <source>
        <dbReference type="Proteomes" id="UP000000305"/>
    </source>
</evidence>
<evidence type="ECO:0000313" key="1">
    <source>
        <dbReference type="EMBL" id="EFX89348.1"/>
    </source>
</evidence>
<gene>
    <name evidence="1" type="ORF">DAPPUDRAFT_233156</name>
</gene>
<dbReference type="AlphaFoldDB" id="E9FTD9"/>
<accession>E9FTD9</accession>
<dbReference type="HOGENOM" id="CLU_3070790_0_0_1"/>